<reference evidence="7 8" key="1">
    <citation type="submission" date="2019-06" db="EMBL/GenBank/DDBJ databases">
        <title>Sequencing the genomes of 1000 actinobacteria strains.</title>
        <authorList>
            <person name="Klenk H.-P."/>
        </authorList>
    </citation>
    <scope>NUCLEOTIDE SEQUENCE [LARGE SCALE GENOMIC DNA]</scope>
    <source>
        <strain evidence="7 8">DSM 45456</strain>
    </source>
</reference>
<dbReference type="GO" id="GO:0071949">
    <property type="term" value="F:FAD binding"/>
    <property type="evidence" value="ECO:0007669"/>
    <property type="project" value="InterPro"/>
</dbReference>
<keyword evidence="8" id="KW-1185">Reference proteome</keyword>
<dbReference type="GO" id="GO:0016491">
    <property type="term" value="F:oxidoreductase activity"/>
    <property type="evidence" value="ECO:0007669"/>
    <property type="project" value="UniProtKB-KW"/>
</dbReference>
<dbReference type="Gene3D" id="3.30.465.10">
    <property type="match status" value="1"/>
</dbReference>
<sequence>MNHHSGAMSRRRLLAATGAIGIGAVAATGAAAAEVGTAGAGFEAVTVGPGDPRYPDLVVGLDRRWVGRPGSVRVVSSPRQALDVVREAVRTGRRLTVRGGGHCYEDFVFNAEVDVVLDLSEMTSVTFDPVHRAFSVEAGATLLDVYELLYKTWGVTIPAGQCYSVGVGGHVAGGGWGLLCRRDGLVVDHLHAVEVVVVDAEGRARLVVATRDPDDPHHDLWWAHTGGGGGTFGVVTRYLFRSPDARSDDPARLLPKPPAELLLSAIAWPWDGMTEAVFTRLVRNWTGWHTANAAPGGRYAGLCGFLLLNQRATGEVGLFTVLDGTGADAERLLDRFIADVTRGVDLPHGALTRPSGEHGPLTRYARPKRWSWLTATRHLGTMHPRMVDPTLRGEHKSAYHRAGFTDAQLAALYRNLDGRDGFANPFAQVMLTSSGGRVNAVGRTDTANVHRDSAFKLHIQTGWSEPSDDDANVAWARRFYAELYAGTGRVPVPDERTDGCVLNYPDADLSEAAHNTSGVPWHALYWGENYPRLQRVKAAYDPTDFFRHRQSVRLP</sequence>
<dbReference type="PROSITE" id="PS51387">
    <property type="entry name" value="FAD_PCMH"/>
    <property type="match status" value="1"/>
</dbReference>
<evidence type="ECO:0000256" key="1">
    <source>
        <dbReference type="ARBA" id="ARBA00001974"/>
    </source>
</evidence>
<proteinExistence type="inferred from homology"/>
<dbReference type="InterPro" id="IPR006311">
    <property type="entry name" value="TAT_signal"/>
</dbReference>
<dbReference type="InterPro" id="IPR006094">
    <property type="entry name" value="Oxid_FAD_bind_N"/>
</dbReference>
<dbReference type="RefSeq" id="WP_141975352.1">
    <property type="nucleotide sequence ID" value="NZ_VFPP01000001.1"/>
</dbReference>
<dbReference type="PANTHER" id="PTHR42973:SF39">
    <property type="entry name" value="FAD-BINDING PCMH-TYPE DOMAIN-CONTAINING PROTEIN"/>
    <property type="match status" value="1"/>
</dbReference>
<dbReference type="OrthoDB" id="545125at2"/>
<evidence type="ECO:0000313" key="8">
    <source>
        <dbReference type="Proteomes" id="UP000316628"/>
    </source>
</evidence>
<dbReference type="InterPro" id="IPR016166">
    <property type="entry name" value="FAD-bd_PCMH"/>
</dbReference>
<dbReference type="Proteomes" id="UP000316628">
    <property type="component" value="Unassembled WGS sequence"/>
</dbReference>
<dbReference type="Pfam" id="PF01565">
    <property type="entry name" value="FAD_binding_4"/>
    <property type="match status" value="1"/>
</dbReference>
<comment type="caution">
    <text evidence="7">The sequence shown here is derived from an EMBL/GenBank/DDBJ whole genome shotgun (WGS) entry which is preliminary data.</text>
</comment>
<dbReference type="Pfam" id="PF08031">
    <property type="entry name" value="BBE"/>
    <property type="match status" value="1"/>
</dbReference>
<gene>
    <name evidence="7" type="ORF">FHX81_0919</name>
</gene>
<organism evidence="7 8">
    <name type="scientific">Saccharothrix saharensis</name>
    <dbReference type="NCBI Taxonomy" id="571190"/>
    <lineage>
        <taxon>Bacteria</taxon>
        <taxon>Bacillati</taxon>
        <taxon>Actinomycetota</taxon>
        <taxon>Actinomycetes</taxon>
        <taxon>Pseudonocardiales</taxon>
        <taxon>Pseudonocardiaceae</taxon>
        <taxon>Saccharothrix</taxon>
    </lineage>
</organism>
<keyword evidence="4" id="KW-0274">FAD</keyword>
<accession>A0A543J735</accession>
<evidence type="ECO:0000256" key="5">
    <source>
        <dbReference type="ARBA" id="ARBA00023002"/>
    </source>
</evidence>
<evidence type="ECO:0000256" key="2">
    <source>
        <dbReference type="ARBA" id="ARBA00005466"/>
    </source>
</evidence>
<dbReference type="InterPro" id="IPR012951">
    <property type="entry name" value="BBE"/>
</dbReference>
<keyword evidence="5" id="KW-0560">Oxidoreductase</keyword>
<feature type="domain" description="FAD-binding PCMH-type" evidence="6">
    <location>
        <begin position="58"/>
        <end position="245"/>
    </location>
</feature>
<dbReference type="Gene3D" id="3.40.462.20">
    <property type="match status" value="1"/>
</dbReference>
<keyword evidence="3" id="KW-0285">Flavoprotein</keyword>
<comment type="similarity">
    <text evidence="2">Belongs to the oxygen-dependent FAD-linked oxidoreductase family.</text>
</comment>
<evidence type="ECO:0000256" key="3">
    <source>
        <dbReference type="ARBA" id="ARBA00022630"/>
    </source>
</evidence>
<evidence type="ECO:0000256" key="4">
    <source>
        <dbReference type="ARBA" id="ARBA00022827"/>
    </source>
</evidence>
<dbReference type="InterPro" id="IPR016169">
    <property type="entry name" value="FAD-bd_PCMH_sub2"/>
</dbReference>
<name>A0A543J735_9PSEU</name>
<comment type="cofactor">
    <cofactor evidence="1">
        <name>FAD</name>
        <dbReference type="ChEBI" id="CHEBI:57692"/>
    </cofactor>
</comment>
<protein>
    <submittedName>
        <fullName evidence="7">FAD/FMN-containing dehydrogenase</fullName>
    </submittedName>
</protein>
<evidence type="ECO:0000259" key="6">
    <source>
        <dbReference type="PROSITE" id="PS51387"/>
    </source>
</evidence>
<dbReference type="PROSITE" id="PS51318">
    <property type="entry name" value="TAT"/>
    <property type="match status" value="1"/>
</dbReference>
<dbReference type="SUPFAM" id="SSF56176">
    <property type="entry name" value="FAD-binding/transporter-associated domain-like"/>
    <property type="match status" value="1"/>
</dbReference>
<dbReference type="InterPro" id="IPR036318">
    <property type="entry name" value="FAD-bd_PCMH-like_sf"/>
</dbReference>
<dbReference type="InterPro" id="IPR050416">
    <property type="entry name" value="FAD-linked_Oxidoreductase"/>
</dbReference>
<dbReference type="EMBL" id="VFPP01000001">
    <property type="protein sequence ID" value="TQM78644.1"/>
    <property type="molecule type" value="Genomic_DNA"/>
</dbReference>
<dbReference type="AlphaFoldDB" id="A0A543J735"/>
<evidence type="ECO:0000313" key="7">
    <source>
        <dbReference type="EMBL" id="TQM78644.1"/>
    </source>
</evidence>
<dbReference type="PANTHER" id="PTHR42973">
    <property type="entry name" value="BINDING OXIDOREDUCTASE, PUTATIVE (AFU_ORTHOLOGUE AFUA_1G17690)-RELATED"/>
    <property type="match status" value="1"/>
</dbReference>